<reference evidence="2 3" key="1">
    <citation type="submission" date="2018-10" db="EMBL/GenBank/DDBJ databases">
        <title>Draft genome sequence of Pantoea vagans isolated from corpses of the sugarcane aphid Melanaphis sacchari Zehntner.</title>
        <authorList>
            <person name="Toledo E."/>
            <person name="Pena G."/>
            <person name="Lozano L."/>
        </authorList>
    </citation>
    <scope>NUCLEOTIDE SEQUENCE [LARGE SCALE GENOMIC DNA]</scope>
    <source>
        <strain evidence="2 3">ET-90</strain>
    </source>
</reference>
<evidence type="ECO:0000313" key="2">
    <source>
        <dbReference type="EMBL" id="TXL69163.1"/>
    </source>
</evidence>
<organism evidence="2 3">
    <name type="scientific">Pantoea vagans</name>
    <dbReference type="NCBI Taxonomy" id="470934"/>
    <lineage>
        <taxon>Bacteria</taxon>
        <taxon>Pseudomonadati</taxon>
        <taxon>Pseudomonadota</taxon>
        <taxon>Gammaproteobacteria</taxon>
        <taxon>Enterobacterales</taxon>
        <taxon>Erwiniaceae</taxon>
        <taxon>Pantoea</taxon>
    </lineage>
</organism>
<dbReference type="EMBL" id="RCNL01000218">
    <property type="protein sequence ID" value="TXL69163.1"/>
    <property type="molecule type" value="Genomic_DNA"/>
</dbReference>
<feature type="non-terminal residue" evidence="2">
    <location>
        <position position="84"/>
    </location>
</feature>
<evidence type="ECO:0000313" key="3">
    <source>
        <dbReference type="Proteomes" id="UP000426772"/>
    </source>
</evidence>
<accession>A0ABY3L960</accession>
<keyword evidence="3" id="KW-1185">Reference proteome</keyword>
<evidence type="ECO:0000256" key="1">
    <source>
        <dbReference type="ARBA" id="ARBA00023203"/>
    </source>
</evidence>
<gene>
    <name evidence="2" type="ORF">D9O29_24010</name>
</gene>
<name>A0ABY3L960_9GAMM</name>
<dbReference type="RefSeq" id="WP_187266299.1">
    <property type="nucleotide sequence ID" value="NZ_RCNL01000218.1"/>
</dbReference>
<feature type="non-terminal residue" evidence="2">
    <location>
        <position position="1"/>
    </location>
</feature>
<sequence length="84" mass="9917">CYHVNEITSELKYKEDLMWLRGLGCFLYDTPEMVHVRNITKFKVNYPVEAKKNLANFSVVLDTPEYKRVTELKTPMSILIYKAQ</sequence>
<protein>
    <submittedName>
        <fullName evidence="2">Uncharacterized protein</fullName>
    </submittedName>
</protein>
<proteinExistence type="predicted"/>
<dbReference type="PANTHER" id="PTHR11039">
    <property type="entry name" value="NEBULIN"/>
    <property type="match status" value="1"/>
</dbReference>
<comment type="caution">
    <text evidence="2">The sequence shown here is derived from an EMBL/GenBank/DDBJ whole genome shotgun (WGS) entry which is preliminary data.</text>
</comment>
<dbReference type="InterPro" id="IPR055297">
    <property type="entry name" value="NEBU/NEBL"/>
</dbReference>
<keyword evidence="1" id="KW-0009">Actin-binding</keyword>
<dbReference type="Proteomes" id="UP000426772">
    <property type="component" value="Unassembled WGS sequence"/>
</dbReference>
<dbReference type="PANTHER" id="PTHR11039:SF37">
    <property type="entry name" value="NEBULIN"/>
    <property type="match status" value="1"/>
</dbReference>